<dbReference type="RefSeq" id="WP_205087828.1">
    <property type="nucleotide sequence ID" value="NZ_JACJLA010000008.1"/>
</dbReference>
<evidence type="ECO:0000256" key="2">
    <source>
        <dbReference type="ARBA" id="ARBA00022723"/>
    </source>
</evidence>
<dbReference type="Gene3D" id="3.20.20.140">
    <property type="entry name" value="Metal-dependent hydrolases"/>
    <property type="match status" value="1"/>
</dbReference>
<evidence type="ECO:0000259" key="5">
    <source>
        <dbReference type="Pfam" id="PF01979"/>
    </source>
</evidence>
<dbReference type="InterPro" id="IPR051607">
    <property type="entry name" value="Metallo-dep_hydrolases"/>
</dbReference>
<comment type="caution">
    <text evidence="6">The sequence shown here is derived from an EMBL/GenBank/DDBJ whole genome shotgun (WGS) entry which is preliminary data.</text>
</comment>
<dbReference type="Proteomes" id="UP000707138">
    <property type="component" value="Unassembled WGS sequence"/>
</dbReference>
<proteinExistence type="predicted"/>
<comment type="cofactor">
    <cofactor evidence="1">
        <name>Zn(2+)</name>
        <dbReference type="ChEBI" id="CHEBI:29105"/>
    </cofactor>
</comment>
<dbReference type="EMBL" id="JACJLA010000008">
    <property type="protein sequence ID" value="MBM6912781.1"/>
    <property type="molecule type" value="Genomic_DNA"/>
</dbReference>
<evidence type="ECO:0000256" key="4">
    <source>
        <dbReference type="ARBA" id="ARBA00022833"/>
    </source>
</evidence>
<dbReference type="SUPFAM" id="SSF51556">
    <property type="entry name" value="Metallo-dependent hydrolases"/>
    <property type="match status" value="1"/>
</dbReference>
<keyword evidence="7" id="KW-1185">Reference proteome</keyword>
<evidence type="ECO:0000313" key="6">
    <source>
        <dbReference type="EMBL" id="MBM6912781.1"/>
    </source>
</evidence>
<dbReference type="Pfam" id="PF01979">
    <property type="entry name" value="Amidohydro_1"/>
    <property type="match status" value="1"/>
</dbReference>
<feature type="domain" description="Amidohydrolase-related" evidence="5">
    <location>
        <begin position="59"/>
        <end position="418"/>
    </location>
</feature>
<dbReference type="InterPro" id="IPR011059">
    <property type="entry name" value="Metal-dep_hydrolase_composite"/>
</dbReference>
<evidence type="ECO:0000256" key="3">
    <source>
        <dbReference type="ARBA" id="ARBA00022801"/>
    </source>
</evidence>
<dbReference type="Gene3D" id="2.30.40.10">
    <property type="entry name" value="Urease, subunit C, domain 1"/>
    <property type="match status" value="1"/>
</dbReference>
<evidence type="ECO:0000256" key="1">
    <source>
        <dbReference type="ARBA" id="ARBA00001947"/>
    </source>
</evidence>
<sequence length="421" mass="47040">MNSYLLLGTILSPDTPSHLSTYKAMLIRDGHIADVFSTIPSTDIVSSDIPRIDTGTALIIPGFSDIHLHAPQFANLGLGLDEELLPWLETYTFPEESKYKDISYATTMYTAFTKALLTNGITSSVIFASIHTPATLQLMSLLERAGLRAFVGKVNMDRNSPNYYQETTEESIAATTDWLTAARQFKQVRPILTPRFVPSCTPKLMKALARLADAYQVPVQSHLSENRDEIAWVRDLHPECHNYLDIYRHYGLLRGPRQTIMAHCVWCTEEEKQMLVDYEVIVSHAPFSNADLASGIAPIADLQQRGIPIGLCSDISGGHELFMPRTIAMAAMMAKERATLCGGHTLTTMELFYMATHGGGIFPQIGHFAPDYAADFLIIDDSNLCLPNHSYTPFQRLQRFLYNGDPRQITDVYVAGKRCQR</sequence>
<dbReference type="PANTHER" id="PTHR11271:SF6">
    <property type="entry name" value="GUANINE DEAMINASE"/>
    <property type="match status" value="1"/>
</dbReference>
<organism evidence="6 7">
    <name type="scientific">Veillonella magna</name>
    <dbReference type="NCBI Taxonomy" id="464322"/>
    <lineage>
        <taxon>Bacteria</taxon>
        <taxon>Bacillati</taxon>
        <taxon>Bacillota</taxon>
        <taxon>Negativicutes</taxon>
        <taxon>Veillonellales</taxon>
        <taxon>Veillonellaceae</taxon>
        <taxon>Veillonella</taxon>
    </lineage>
</organism>
<dbReference type="InterPro" id="IPR006680">
    <property type="entry name" value="Amidohydro-rel"/>
</dbReference>
<reference evidence="6 7" key="1">
    <citation type="journal article" date="2021" name="Sci. Rep.">
        <title>The distribution of antibiotic resistance genes in chicken gut microbiota commensals.</title>
        <authorList>
            <person name="Juricova H."/>
            <person name="Matiasovicova J."/>
            <person name="Kubasova T."/>
            <person name="Cejkova D."/>
            <person name="Rychlik I."/>
        </authorList>
    </citation>
    <scope>NUCLEOTIDE SEQUENCE [LARGE SCALE GENOMIC DNA]</scope>
    <source>
        <strain evidence="6 7">An537</strain>
    </source>
</reference>
<keyword evidence="2" id="KW-0479">Metal-binding</keyword>
<keyword evidence="3" id="KW-0378">Hydrolase</keyword>
<keyword evidence="4" id="KW-0862">Zinc</keyword>
<dbReference type="InterPro" id="IPR032466">
    <property type="entry name" value="Metal_Hydrolase"/>
</dbReference>
<protein>
    <submittedName>
        <fullName evidence="6">Amidohydrolase family protein</fullName>
    </submittedName>
</protein>
<dbReference type="PANTHER" id="PTHR11271">
    <property type="entry name" value="GUANINE DEAMINASE"/>
    <property type="match status" value="1"/>
</dbReference>
<name>A0ABS2GFH5_9FIRM</name>
<evidence type="ECO:0000313" key="7">
    <source>
        <dbReference type="Proteomes" id="UP000707138"/>
    </source>
</evidence>
<accession>A0ABS2GFH5</accession>
<gene>
    <name evidence="6" type="ORF">H6A01_05530</name>
</gene>
<dbReference type="SUPFAM" id="SSF51338">
    <property type="entry name" value="Composite domain of metallo-dependent hydrolases"/>
    <property type="match status" value="2"/>
</dbReference>